<reference evidence="1" key="1">
    <citation type="submission" date="2023-10" db="EMBL/GenBank/DDBJ databases">
        <authorList>
            <person name="Rodriguez Cubillos JULIANA M."/>
            <person name="De Vega J."/>
        </authorList>
    </citation>
    <scope>NUCLEOTIDE SEQUENCE</scope>
</reference>
<sequence length="157" mass="17729">MFSLDCNPISIAVGVGVTVRDPYLEELPELLTGTTSFVAKICPYIVPYFIVLILFRLLLCTNSDYISRSVLSSNPKQGEEESIGVVDYWLKNHSDKDKVKAAFSKRGSDFEESSQKVVVKNPKKRLAKKPVKDQTARRIESVRSNRSGWRKLLNCCL</sequence>
<name>A0ACB0LWM6_TRIPR</name>
<accession>A0ACB0LWM6</accession>
<comment type="caution">
    <text evidence="1">The sequence shown here is derived from an EMBL/GenBank/DDBJ whole genome shotgun (WGS) entry which is preliminary data.</text>
</comment>
<evidence type="ECO:0000313" key="2">
    <source>
        <dbReference type="Proteomes" id="UP001177021"/>
    </source>
</evidence>
<dbReference type="EMBL" id="CASHSV030000615">
    <property type="protein sequence ID" value="CAJ2671492.1"/>
    <property type="molecule type" value="Genomic_DNA"/>
</dbReference>
<proteinExistence type="predicted"/>
<evidence type="ECO:0000313" key="1">
    <source>
        <dbReference type="EMBL" id="CAJ2671492.1"/>
    </source>
</evidence>
<protein>
    <submittedName>
        <fullName evidence="1">Uncharacterized protein</fullName>
    </submittedName>
</protein>
<dbReference type="Proteomes" id="UP001177021">
    <property type="component" value="Unassembled WGS sequence"/>
</dbReference>
<gene>
    <name evidence="1" type="ORF">MILVUS5_LOCUS35315</name>
</gene>
<keyword evidence="2" id="KW-1185">Reference proteome</keyword>
<organism evidence="1 2">
    <name type="scientific">Trifolium pratense</name>
    <name type="common">Red clover</name>
    <dbReference type="NCBI Taxonomy" id="57577"/>
    <lineage>
        <taxon>Eukaryota</taxon>
        <taxon>Viridiplantae</taxon>
        <taxon>Streptophyta</taxon>
        <taxon>Embryophyta</taxon>
        <taxon>Tracheophyta</taxon>
        <taxon>Spermatophyta</taxon>
        <taxon>Magnoliopsida</taxon>
        <taxon>eudicotyledons</taxon>
        <taxon>Gunneridae</taxon>
        <taxon>Pentapetalae</taxon>
        <taxon>rosids</taxon>
        <taxon>fabids</taxon>
        <taxon>Fabales</taxon>
        <taxon>Fabaceae</taxon>
        <taxon>Papilionoideae</taxon>
        <taxon>50 kb inversion clade</taxon>
        <taxon>NPAAA clade</taxon>
        <taxon>Hologalegina</taxon>
        <taxon>IRL clade</taxon>
        <taxon>Trifolieae</taxon>
        <taxon>Trifolium</taxon>
    </lineage>
</organism>